<evidence type="ECO:0000313" key="2">
    <source>
        <dbReference type="Proteomes" id="UP000692954"/>
    </source>
</evidence>
<dbReference type="AlphaFoldDB" id="A0A8S1MZW0"/>
<keyword evidence="2" id="KW-1185">Reference proteome</keyword>
<gene>
    <name evidence="1" type="ORF">PSON_ATCC_30995.1.T0440182</name>
</gene>
<comment type="caution">
    <text evidence="1">The sequence shown here is derived from an EMBL/GenBank/DDBJ whole genome shotgun (WGS) entry which is preliminary data.</text>
</comment>
<proteinExistence type="predicted"/>
<sequence>MNNFHHYRATRIVHQSIKQRSAQKVNQFRASLKSNEPVDSVIFNHPQQKGIRIKTEPQNYQAFKATSQNKKFNQLLNHVDEKGLKLSIQMEQVRYKKQPKFPPLKGFLQHSQILEQPLDTPTFRNKNQLLSKTLEIDNPSTIMDFQLNTICFPTFNESKEQSPNKEKKNGTFPKCIFFCDVKKARNFFQISSQK</sequence>
<evidence type="ECO:0000313" key="1">
    <source>
        <dbReference type="EMBL" id="CAD8083016.1"/>
    </source>
</evidence>
<organism evidence="1 2">
    <name type="scientific">Paramecium sonneborni</name>
    <dbReference type="NCBI Taxonomy" id="65129"/>
    <lineage>
        <taxon>Eukaryota</taxon>
        <taxon>Sar</taxon>
        <taxon>Alveolata</taxon>
        <taxon>Ciliophora</taxon>
        <taxon>Intramacronucleata</taxon>
        <taxon>Oligohymenophorea</taxon>
        <taxon>Peniculida</taxon>
        <taxon>Parameciidae</taxon>
        <taxon>Paramecium</taxon>
    </lineage>
</organism>
<name>A0A8S1MZW0_9CILI</name>
<accession>A0A8S1MZW0</accession>
<protein>
    <submittedName>
        <fullName evidence="1">Uncharacterized protein</fullName>
    </submittedName>
</protein>
<dbReference type="EMBL" id="CAJJDN010000044">
    <property type="protein sequence ID" value="CAD8083016.1"/>
    <property type="molecule type" value="Genomic_DNA"/>
</dbReference>
<dbReference type="OrthoDB" id="315136at2759"/>
<reference evidence="1" key="1">
    <citation type="submission" date="2021-01" db="EMBL/GenBank/DDBJ databases">
        <authorList>
            <consortium name="Genoscope - CEA"/>
            <person name="William W."/>
        </authorList>
    </citation>
    <scope>NUCLEOTIDE SEQUENCE</scope>
</reference>
<dbReference type="Proteomes" id="UP000692954">
    <property type="component" value="Unassembled WGS sequence"/>
</dbReference>